<sequence length="186" mass="21675">MKFSFQRYIKKKLNSKKYFGEQRQQKELRNAVKALLLILQDGHKRTINDLKILDQMQTWLEKRNEFDPKLIFDQLCSMYHENHLKYSLLIAFFYYWRIGTETDRKRAFEIYQRAAKYAAATGDLESQVTLALQYVGGNGVRKNTAKGFYWMKQAAEGGSISAQIKVAEYYQDGVGTSGADKRRISS</sequence>
<dbReference type="SUPFAM" id="SSF81901">
    <property type="entry name" value="HCP-like"/>
    <property type="match status" value="1"/>
</dbReference>
<dbReference type="SMART" id="SM00671">
    <property type="entry name" value="SEL1"/>
    <property type="match status" value="2"/>
</dbReference>
<dbReference type="OrthoDB" id="2384430at2759"/>
<organism evidence="1 2">
    <name type="scientific">Ambispora gerdemannii</name>
    <dbReference type="NCBI Taxonomy" id="144530"/>
    <lineage>
        <taxon>Eukaryota</taxon>
        <taxon>Fungi</taxon>
        <taxon>Fungi incertae sedis</taxon>
        <taxon>Mucoromycota</taxon>
        <taxon>Glomeromycotina</taxon>
        <taxon>Glomeromycetes</taxon>
        <taxon>Archaeosporales</taxon>
        <taxon>Ambisporaceae</taxon>
        <taxon>Ambispora</taxon>
    </lineage>
</organism>
<dbReference type="Pfam" id="PF08238">
    <property type="entry name" value="Sel1"/>
    <property type="match status" value="3"/>
</dbReference>
<protein>
    <submittedName>
        <fullName evidence="1">3400_t:CDS:1</fullName>
    </submittedName>
</protein>
<accession>A0A9N8VCS7</accession>
<dbReference type="Proteomes" id="UP000789831">
    <property type="component" value="Unassembled WGS sequence"/>
</dbReference>
<dbReference type="EMBL" id="CAJVPL010000127">
    <property type="protein sequence ID" value="CAG8451127.1"/>
    <property type="molecule type" value="Genomic_DNA"/>
</dbReference>
<name>A0A9N8VCS7_9GLOM</name>
<comment type="caution">
    <text evidence="1">The sequence shown here is derived from an EMBL/GenBank/DDBJ whole genome shotgun (WGS) entry which is preliminary data.</text>
</comment>
<dbReference type="InterPro" id="IPR006597">
    <property type="entry name" value="Sel1-like"/>
</dbReference>
<keyword evidence="2" id="KW-1185">Reference proteome</keyword>
<proteinExistence type="predicted"/>
<evidence type="ECO:0000313" key="1">
    <source>
        <dbReference type="EMBL" id="CAG8451127.1"/>
    </source>
</evidence>
<dbReference type="Gene3D" id="1.25.40.10">
    <property type="entry name" value="Tetratricopeptide repeat domain"/>
    <property type="match status" value="1"/>
</dbReference>
<dbReference type="AlphaFoldDB" id="A0A9N8VCS7"/>
<dbReference type="InterPro" id="IPR011990">
    <property type="entry name" value="TPR-like_helical_dom_sf"/>
</dbReference>
<evidence type="ECO:0000313" key="2">
    <source>
        <dbReference type="Proteomes" id="UP000789831"/>
    </source>
</evidence>
<reference evidence="1" key="1">
    <citation type="submission" date="2021-06" db="EMBL/GenBank/DDBJ databases">
        <authorList>
            <person name="Kallberg Y."/>
            <person name="Tangrot J."/>
            <person name="Rosling A."/>
        </authorList>
    </citation>
    <scope>NUCLEOTIDE SEQUENCE</scope>
    <source>
        <strain evidence="1">MT106</strain>
    </source>
</reference>
<gene>
    <name evidence="1" type="ORF">AGERDE_LOCUS1738</name>
</gene>